<protein>
    <recommendedName>
        <fullName evidence="4">DUF2946 domain-containing protein</fullName>
    </recommendedName>
</protein>
<feature type="chain" id="PRO_5003714413" description="DUF2946 domain-containing protein" evidence="1">
    <location>
        <begin position="30"/>
        <end position="147"/>
    </location>
</feature>
<evidence type="ECO:0008006" key="4">
    <source>
        <dbReference type="Google" id="ProtNLM"/>
    </source>
</evidence>
<evidence type="ECO:0000313" key="3">
    <source>
        <dbReference type="Proteomes" id="UP000003704"/>
    </source>
</evidence>
<comment type="caution">
    <text evidence="2">The sequence shown here is derived from an EMBL/GenBank/DDBJ whole genome shotgun (WGS) entry which is preliminary data.</text>
</comment>
<dbReference type="RefSeq" id="WP_007185746.1">
    <property type="nucleotide sequence ID" value="NZ_AKGD01000002.1"/>
</dbReference>
<name>I8T659_9GAMM</name>
<feature type="signal peptide" evidence="1">
    <location>
        <begin position="1"/>
        <end position="29"/>
    </location>
</feature>
<gene>
    <name evidence="2" type="ORF">WQQ_28050</name>
</gene>
<keyword evidence="1" id="KW-0732">Signal</keyword>
<proteinExistence type="predicted"/>
<evidence type="ECO:0000313" key="2">
    <source>
        <dbReference type="EMBL" id="EIT69223.1"/>
    </source>
</evidence>
<keyword evidence="3" id="KW-1185">Reference proteome</keyword>
<organism evidence="2 3">
    <name type="scientific">Hydrocarboniphaga effusa AP103</name>
    <dbReference type="NCBI Taxonomy" id="1172194"/>
    <lineage>
        <taxon>Bacteria</taxon>
        <taxon>Pseudomonadati</taxon>
        <taxon>Pseudomonadota</taxon>
        <taxon>Gammaproteobacteria</taxon>
        <taxon>Nevskiales</taxon>
        <taxon>Nevskiaceae</taxon>
        <taxon>Hydrocarboniphaga</taxon>
    </lineage>
</organism>
<dbReference type="Pfam" id="PF11162">
    <property type="entry name" value="DUF2946"/>
    <property type="match status" value="1"/>
</dbReference>
<sequence>MNALRGSRPFSWLALLAILAQLLLPATHAAAMGHAGAGDPLHRAFCGQASAQALQTLRETAPPELLRALAKAGTATDSAEQTKQRAVASACSLCAGLSALQFAALGGQAPAFTLAANGPVFAVAVEAPAPLAASTRQPSQRGPPAHS</sequence>
<dbReference type="InterPro" id="IPR021333">
    <property type="entry name" value="DUF2946"/>
</dbReference>
<evidence type="ECO:0000256" key="1">
    <source>
        <dbReference type="SAM" id="SignalP"/>
    </source>
</evidence>
<dbReference type="STRING" id="1172194.WQQ_28050"/>
<dbReference type="EMBL" id="AKGD01000002">
    <property type="protein sequence ID" value="EIT69223.1"/>
    <property type="molecule type" value="Genomic_DNA"/>
</dbReference>
<reference evidence="2 3" key="1">
    <citation type="journal article" date="2012" name="J. Bacteriol.">
        <title>Genome Sequence of n-Alkane-Degrading Hydrocarboniphaga effusa Strain AP103T (ATCC BAA-332T).</title>
        <authorList>
            <person name="Chang H.K."/>
            <person name="Zylstra G.J."/>
            <person name="Chae J.C."/>
        </authorList>
    </citation>
    <scope>NUCLEOTIDE SEQUENCE [LARGE SCALE GENOMIC DNA]</scope>
    <source>
        <strain evidence="2 3">AP103</strain>
    </source>
</reference>
<dbReference type="AlphaFoldDB" id="I8T659"/>
<accession>I8T659</accession>
<dbReference type="Proteomes" id="UP000003704">
    <property type="component" value="Unassembled WGS sequence"/>
</dbReference>